<proteinExistence type="predicted"/>
<dbReference type="Proteomes" id="UP000887572">
    <property type="component" value="Unplaced"/>
</dbReference>
<evidence type="ECO:0000313" key="1">
    <source>
        <dbReference type="Proteomes" id="UP000887572"/>
    </source>
</evidence>
<evidence type="ECO:0000313" key="2">
    <source>
        <dbReference type="WBParaSite" id="Gr19_v10_g9751.t1"/>
    </source>
</evidence>
<dbReference type="WBParaSite" id="Gr19_v10_g9751.t1">
    <property type="protein sequence ID" value="Gr19_v10_g9751.t1"/>
    <property type="gene ID" value="Gr19_v10_g9751"/>
</dbReference>
<accession>A0A914IE23</accession>
<keyword evidence="1" id="KW-1185">Reference proteome</keyword>
<dbReference type="AlphaFoldDB" id="A0A914IE23"/>
<reference evidence="2" key="1">
    <citation type="submission" date="2022-11" db="UniProtKB">
        <authorList>
            <consortium name="WormBaseParasite"/>
        </authorList>
    </citation>
    <scope>IDENTIFICATION</scope>
</reference>
<name>A0A914IE23_GLORO</name>
<sequence length="68" mass="7338">MADGAKDTMPLEGEQIRGMANGWTKYDEPRRYTLGQLAAKSVEQMAGKAAENFVLGSAKGHGDNCRHA</sequence>
<protein>
    <submittedName>
        <fullName evidence="2">Uncharacterized protein</fullName>
    </submittedName>
</protein>
<organism evidence="1 2">
    <name type="scientific">Globodera rostochiensis</name>
    <name type="common">Golden nematode worm</name>
    <name type="synonym">Heterodera rostochiensis</name>
    <dbReference type="NCBI Taxonomy" id="31243"/>
    <lineage>
        <taxon>Eukaryota</taxon>
        <taxon>Metazoa</taxon>
        <taxon>Ecdysozoa</taxon>
        <taxon>Nematoda</taxon>
        <taxon>Chromadorea</taxon>
        <taxon>Rhabditida</taxon>
        <taxon>Tylenchina</taxon>
        <taxon>Tylenchomorpha</taxon>
        <taxon>Tylenchoidea</taxon>
        <taxon>Heteroderidae</taxon>
        <taxon>Heteroderinae</taxon>
        <taxon>Globodera</taxon>
    </lineage>
</organism>